<keyword evidence="4" id="KW-1185">Reference proteome</keyword>
<protein>
    <submittedName>
        <fullName evidence="3">Uncharacterized protein</fullName>
    </submittedName>
</protein>
<reference evidence="3" key="1">
    <citation type="submission" date="2020-08" db="EMBL/GenBank/DDBJ databases">
        <title>Multicomponent nature underlies the extraordinary mechanical properties of spider dragline silk.</title>
        <authorList>
            <person name="Kono N."/>
            <person name="Nakamura H."/>
            <person name="Mori M."/>
            <person name="Yoshida Y."/>
            <person name="Ohtoshi R."/>
            <person name="Malay A.D."/>
            <person name="Moran D.A.P."/>
            <person name="Tomita M."/>
            <person name="Numata K."/>
            <person name="Arakawa K."/>
        </authorList>
    </citation>
    <scope>NUCLEOTIDE SEQUENCE</scope>
</reference>
<keyword evidence="2" id="KW-0812">Transmembrane</keyword>
<proteinExistence type="predicted"/>
<feature type="compositionally biased region" description="Basic and acidic residues" evidence="1">
    <location>
        <begin position="64"/>
        <end position="78"/>
    </location>
</feature>
<sequence length="101" mass="12214">MDLEKVILFVWLWFSIRFLFFNYWEILFLWPILIILDGQFQNNTQHQETLGDKSPPEIGQTTQKETKFNEQRPHSADLDKLIKKMMEEEKKRILKKTSGKK</sequence>
<organism evidence="3 4">
    <name type="scientific">Nephila pilipes</name>
    <name type="common">Giant wood spider</name>
    <name type="synonym">Nephila maculata</name>
    <dbReference type="NCBI Taxonomy" id="299642"/>
    <lineage>
        <taxon>Eukaryota</taxon>
        <taxon>Metazoa</taxon>
        <taxon>Ecdysozoa</taxon>
        <taxon>Arthropoda</taxon>
        <taxon>Chelicerata</taxon>
        <taxon>Arachnida</taxon>
        <taxon>Araneae</taxon>
        <taxon>Araneomorphae</taxon>
        <taxon>Entelegynae</taxon>
        <taxon>Araneoidea</taxon>
        <taxon>Nephilidae</taxon>
        <taxon>Nephila</taxon>
    </lineage>
</organism>
<gene>
    <name evidence="3" type="ORF">NPIL_68571</name>
</gene>
<keyword evidence="2" id="KW-0472">Membrane</keyword>
<evidence type="ECO:0000313" key="3">
    <source>
        <dbReference type="EMBL" id="GFS63171.1"/>
    </source>
</evidence>
<dbReference type="Proteomes" id="UP000887013">
    <property type="component" value="Unassembled WGS sequence"/>
</dbReference>
<dbReference type="EMBL" id="BMAW01047888">
    <property type="protein sequence ID" value="GFS63171.1"/>
    <property type="molecule type" value="Genomic_DNA"/>
</dbReference>
<feature type="transmembrane region" description="Helical" evidence="2">
    <location>
        <begin position="6"/>
        <end position="36"/>
    </location>
</feature>
<feature type="region of interest" description="Disordered" evidence="1">
    <location>
        <begin position="45"/>
        <end position="78"/>
    </location>
</feature>
<evidence type="ECO:0000256" key="1">
    <source>
        <dbReference type="SAM" id="MobiDB-lite"/>
    </source>
</evidence>
<accession>A0A8X6IWI4</accession>
<keyword evidence="2" id="KW-1133">Transmembrane helix</keyword>
<evidence type="ECO:0000313" key="4">
    <source>
        <dbReference type="Proteomes" id="UP000887013"/>
    </source>
</evidence>
<dbReference type="OrthoDB" id="6445096at2759"/>
<evidence type="ECO:0000256" key="2">
    <source>
        <dbReference type="SAM" id="Phobius"/>
    </source>
</evidence>
<name>A0A8X6IWI4_NEPPI</name>
<dbReference type="AlphaFoldDB" id="A0A8X6IWI4"/>
<comment type="caution">
    <text evidence="3">The sequence shown here is derived from an EMBL/GenBank/DDBJ whole genome shotgun (WGS) entry which is preliminary data.</text>
</comment>